<dbReference type="EMBL" id="AAOA02000003">
    <property type="protein sequence ID" value="EAQ98811.2"/>
    <property type="molecule type" value="Genomic_DNA"/>
</dbReference>
<dbReference type="Pfam" id="PF00563">
    <property type="entry name" value="EAL"/>
    <property type="match status" value="1"/>
</dbReference>
<evidence type="ECO:0000256" key="1">
    <source>
        <dbReference type="ARBA" id="ARBA00001946"/>
    </source>
</evidence>
<dbReference type="InterPro" id="IPR029787">
    <property type="entry name" value="Nucleotide_cyclase"/>
</dbReference>
<dbReference type="SUPFAM" id="SSF141868">
    <property type="entry name" value="EAL domain-like"/>
    <property type="match status" value="1"/>
</dbReference>
<dbReference type="SMART" id="SM00052">
    <property type="entry name" value="EAL"/>
    <property type="match status" value="1"/>
</dbReference>
<dbReference type="Gene3D" id="3.30.450.20">
    <property type="entry name" value="PAS domain"/>
    <property type="match status" value="1"/>
</dbReference>
<sequence length="924" mass="103933">MLIPSLAGVLVYRDVERRSLLTEQFYTVRDLGLLLGQAAQSVDQFGNLAQRSLDFYRTGNHFTINGWRQSLAAANDDLEQLLSDDSVSNRDLLDSMQRDLRAYSQLLDQLPPMLRERGIQDFGIAGDMREAVHLLEERLDEPELLVHLLMLRRHEKDYIIRDLDRYTSAHRERAAILRLDLGACEDCSGEELQQGFQLLDAYTGAFSRVVELDREIGIRSDTGLYRQIQMLESELFQSHQELMRNVAAESAKLISRAGERLAIIVGSVTIFALLFSGFLSGFLTRPLAALSLKMNRYVESRFTEEADTSEIDNSAGEVARIAHDFSEIQRATRHHLEDLHQQRQALESLNVELEEERSNLSVAQRMAGLGYWRCNPENGEFEASSELLHLLGLPPDHEFDCSGFADTVIHPDSRDQFARDLASCQRKDDSVENVYRAASPHHDEVWIRQFIRVESDPSIKGFHLVAAVQDVSRQRLAEQEIRRLAYFDSLTGLSQRGYLFERLHEMVRTARRRQEGFAVLFIDLDKFKEINDSLGHDAGDELLVTVASRLRAAARESDFVARLGGDEFCMVLDNVSSEVDVAEVAQRLLDQLSAAVEIHGTTVTPMASVGIAIYPVDGEAAESIMNAADNAMYAAKRRGDHSYLFHEHEISAEARERLRMSRDIRRAVKEDEFVVHYQPQISLESGAIEGWEALLRWQHPERGLLSAYAFIDDIERIGLVSDIGRWVIDSVSSQLAQWQREERPHTRVSINIAPRHMSEGTVARDLREAMGRHGISASQLEIEITEAGIQSGEEIREATLAVRALGVEIAIDDFGTGYASLASLRSLTIDSLKVDRSFIQFATTNAVDRRLLSSIIDLGKSFGYRLVAEGVETQEQLELLRTMGCELVQGYLFSQAVPAAEAVEMMDDRATGSQSSGAGQQRYG</sequence>
<dbReference type="InterPro" id="IPR052155">
    <property type="entry name" value="Biofilm_reg_signaling"/>
</dbReference>
<comment type="caution">
    <text evidence="6">The sequence shown here is derived from an EMBL/GenBank/DDBJ whole genome shotgun (WGS) entry which is preliminary data.</text>
</comment>
<dbReference type="HOGENOM" id="CLU_000445_70_20_6"/>
<keyword evidence="3" id="KW-0472">Membrane</keyword>
<dbReference type="InterPro" id="IPR043128">
    <property type="entry name" value="Rev_trsase/Diguanyl_cyclase"/>
</dbReference>
<feature type="domain" description="GGDEF" evidence="5">
    <location>
        <begin position="515"/>
        <end position="648"/>
    </location>
</feature>
<accession>A4A4U0</accession>
<protein>
    <submittedName>
        <fullName evidence="6">Diguanylate cyclase (GGDEF) domain protein</fullName>
    </submittedName>
</protein>
<keyword evidence="7" id="KW-1185">Reference proteome</keyword>
<dbReference type="PANTHER" id="PTHR44757">
    <property type="entry name" value="DIGUANYLATE CYCLASE DGCP"/>
    <property type="match status" value="1"/>
</dbReference>
<evidence type="ECO:0000256" key="3">
    <source>
        <dbReference type="SAM" id="Phobius"/>
    </source>
</evidence>
<name>A4A4U0_9GAMM</name>
<dbReference type="InterPro" id="IPR035965">
    <property type="entry name" value="PAS-like_dom_sf"/>
</dbReference>
<comment type="cofactor">
    <cofactor evidence="1">
        <name>Mg(2+)</name>
        <dbReference type="ChEBI" id="CHEBI:18420"/>
    </cofactor>
</comment>
<reference evidence="6 7" key="1">
    <citation type="journal article" date="2007" name="Proc. Natl. Acad. Sci. U.S.A.">
        <title>Characterization of a marine gammaproteobacterium capable of aerobic anoxygenic photosynthesis.</title>
        <authorList>
            <person name="Fuchs B.M."/>
            <person name="Spring S."/>
            <person name="Teeling H."/>
            <person name="Quast C."/>
            <person name="Wulf J."/>
            <person name="Schattenhofer M."/>
            <person name="Yan S."/>
            <person name="Ferriera S."/>
            <person name="Johnson J."/>
            <person name="Glockner F.O."/>
            <person name="Amann R."/>
        </authorList>
    </citation>
    <scope>NUCLEOTIDE SEQUENCE [LARGE SCALE GENOMIC DNA]</scope>
    <source>
        <strain evidence="6">KT71</strain>
    </source>
</reference>
<keyword evidence="2" id="KW-0175">Coiled coil</keyword>
<dbReference type="Gene3D" id="3.20.20.450">
    <property type="entry name" value="EAL domain"/>
    <property type="match status" value="1"/>
</dbReference>
<dbReference type="Pfam" id="PF00990">
    <property type="entry name" value="GGDEF"/>
    <property type="match status" value="1"/>
</dbReference>
<feature type="transmembrane region" description="Helical" evidence="3">
    <location>
        <begin position="261"/>
        <end position="283"/>
    </location>
</feature>
<dbReference type="CDD" id="cd01949">
    <property type="entry name" value="GGDEF"/>
    <property type="match status" value="1"/>
</dbReference>
<dbReference type="SUPFAM" id="SSF55785">
    <property type="entry name" value="PYP-like sensor domain (PAS domain)"/>
    <property type="match status" value="1"/>
</dbReference>
<dbReference type="STRING" id="314285.KT71_09297"/>
<dbReference type="InterPro" id="IPR035919">
    <property type="entry name" value="EAL_sf"/>
</dbReference>
<dbReference type="RefSeq" id="WP_023660201.1">
    <property type="nucleotide sequence ID" value="NZ_CM002299.1"/>
</dbReference>
<dbReference type="AlphaFoldDB" id="A4A4U0"/>
<dbReference type="PROSITE" id="PS50887">
    <property type="entry name" value="GGDEF"/>
    <property type="match status" value="1"/>
</dbReference>
<evidence type="ECO:0000259" key="5">
    <source>
        <dbReference type="PROSITE" id="PS50887"/>
    </source>
</evidence>
<dbReference type="Proteomes" id="UP000019205">
    <property type="component" value="Chromosome"/>
</dbReference>
<dbReference type="SMART" id="SM00267">
    <property type="entry name" value="GGDEF"/>
    <property type="match status" value="1"/>
</dbReference>
<dbReference type="PANTHER" id="PTHR44757:SF2">
    <property type="entry name" value="BIOFILM ARCHITECTURE MAINTENANCE PROTEIN MBAA"/>
    <property type="match status" value="1"/>
</dbReference>
<organism evidence="6 7">
    <name type="scientific">Congregibacter litoralis KT71</name>
    <dbReference type="NCBI Taxonomy" id="314285"/>
    <lineage>
        <taxon>Bacteria</taxon>
        <taxon>Pseudomonadati</taxon>
        <taxon>Pseudomonadota</taxon>
        <taxon>Gammaproteobacteria</taxon>
        <taxon>Cellvibrionales</taxon>
        <taxon>Halieaceae</taxon>
        <taxon>Congregibacter</taxon>
    </lineage>
</organism>
<dbReference type="InterPro" id="IPR001633">
    <property type="entry name" value="EAL_dom"/>
</dbReference>
<dbReference type="eggNOG" id="COG5001">
    <property type="taxonomic scope" value="Bacteria"/>
</dbReference>
<dbReference type="InterPro" id="IPR000160">
    <property type="entry name" value="GGDEF_dom"/>
</dbReference>
<evidence type="ECO:0000313" key="7">
    <source>
        <dbReference type="Proteomes" id="UP000019205"/>
    </source>
</evidence>
<dbReference type="CDD" id="cd01948">
    <property type="entry name" value="EAL"/>
    <property type="match status" value="1"/>
</dbReference>
<dbReference type="FunFam" id="3.30.70.270:FF:000001">
    <property type="entry name" value="Diguanylate cyclase domain protein"/>
    <property type="match status" value="1"/>
</dbReference>
<evidence type="ECO:0000313" key="6">
    <source>
        <dbReference type="EMBL" id="EAQ98811.2"/>
    </source>
</evidence>
<dbReference type="Gene3D" id="3.30.70.270">
    <property type="match status" value="1"/>
</dbReference>
<keyword evidence="3" id="KW-0812">Transmembrane</keyword>
<dbReference type="OrthoDB" id="9816034at2"/>
<dbReference type="NCBIfam" id="TIGR00254">
    <property type="entry name" value="GGDEF"/>
    <property type="match status" value="1"/>
</dbReference>
<feature type="coiled-coil region" evidence="2">
    <location>
        <begin position="336"/>
        <end position="366"/>
    </location>
</feature>
<dbReference type="SUPFAM" id="SSF55073">
    <property type="entry name" value="Nucleotide cyclase"/>
    <property type="match status" value="1"/>
</dbReference>
<gene>
    <name evidence="6" type="ORF">KT71_09297</name>
</gene>
<reference evidence="6 7" key="2">
    <citation type="journal article" date="2009" name="PLoS ONE">
        <title>The photosynthetic apparatus and its regulation in the aerobic gammaproteobacterium Congregibacter litoralis gen. nov., sp. nov.</title>
        <authorList>
            <person name="Spring S."/>
            <person name="Lunsdorf H."/>
            <person name="Fuchs B.M."/>
            <person name="Tindall B.J."/>
        </authorList>
    </citation>
    <scope>NUCLEOTIDE SEQUENCE [LARGE SCALE GENOMIC DNA]</scope>
    <source>
        <strain evidence="6">KT71</strain>
    </source>
</reference>
<keyword evidence="3" id="KW-1133">Transmembrane helix</keyword>
<dbReference type="GO" id="GO:0003824">
    <property type="term" value="F:catalytic activity"/>
    <property type="evidence" value="ECO:0007669"/>
    <property type="project" value="UniProtKB-ARBA"/>
</dbReference>
<evidence type="ECO:0000259" key="4">
    <source>
        <dbReference type="PROSITE" id="PS50883"/>
    </source>
</evidence>
<feature type="domain" description="EAL" evidence="4">
    <location>
        <begin position="657"/>
        <end position="910"/>
    </location>
</feature>
<dbReference type="PROSITE" id="PS50883">
    <property type="entry name" value="EAL"/>
    <property type="match status" value="1"/>
</dbReference>
<dbReference type="InterPro" id="IPR000014">
    <property type="entry name" value="PAS"/>
</dbReference>
<proteinExistence type="predicted"/>
<dbReference type="CDD" id="cd00130">
    <property type="entry name" value="PAS"/>
    <property type="match status" value="1"/>
</dbReference>
<dbReference type="Gene3D" id="6.10.340.10">
    <property type="match status" value="1"/>
</dbReference>
<evidence type="ECO:0000256" key="2">
    <source>
        <dbReference type="SAM" id="Coils"/>
    </source>
</evidence>